<dbReference type="SUPFAM" id="SSF47986">
    <property type="entry name" value="DEATH domain"/>
    <property type="match status" value="1"/>
</dbReference>
<dbReference type="CDD" id="cd00045">
    <property type="entry name" value="DED"/>
    <property type="match status" value="1"/>
</dbReference>
<feature type="domain" description="DED" evidence="2">
    <location>
        <begin position="42"/>
        <end position="120"/>
    </location>
</feature>
<proteinExistence type="predicted"/>
<feature type="compositionally biased region" description="Basic and acidic residues" evidence="1">
    <location>
        <begin position="138"/>
        <end position="147"/>
    </location>
</feature>
<evidence type="ECO:0000313" key="4">
    <source>
        <dbReference type="RefSeq" id="XP_006823453.1"/>
    </source>
</evidence>
<dbReference type="InterPro" id="IPR001875">
    <property type="entry name" value="DED_dom"/>
</dbReference>
<organism evidence="3 4">
    <name type="scientific">Saccoglossus kowalevskii</name>
    <name type="common">Acorn worm</name>
    <dbReference type="NCBI Taxonomy" id="10224"/>
    <lineage>
        <taxon>Eukaryota</taxon>
        <taxon>Metazoa</taxon>
        <taxon>Hemichordata</taxon>
        <taxon>Enteropneusta</taxon>
        <taxon>Harrimaniidae</taxon>
        <taxon>Saccoglossus</taxon>
    </lineage>
</organism>
<evidence type="ECO:0000259" key="2">
    <source>
        <dbReference type="PROSITE" id="PS50168"/>
    </source>
</evidence>
<name>A0ABM0MTW2_SACKO</name>
<dbReference type="RefSeq" id="XP_006823453.1">
    <property type="nucleotide sequence ID" value="XM_006823390.1"/>
</dbReference>
<dbReference type="Pfam" id="PF01335">
    <property type="entry name" value="DED"/>
    <property type="match status" value="1"/>
</dbReference>
<gene>
    <name evidence="4" type="primary">LOC102801221</name>
</gene>
<dbReference type="InterPro" id="IPR011029">
    <property type="entry name" value="DEATH-like_dom_sf"/>
</dbReference>
<dbReference type="GeneID" id="102801221"/>
<feature type="region of interest" description="Disordered" evidence="1">
    <location>
        <begin position="127"/>
        <end position="147"/>
    </location>
</feature>
<reference evidence="4" key="1">
    <citation type="submission" date="2025-08" db="UniProtKB">
        <authorList>
            <consortium name="RefSeq"/>
        </authorList>
    </citation>
    <scope>IDENTIFICATION</scope>
    <source>
        <tissue evidence="4">Testes</tissue>
    </source>
</reference>
<keyword evidence="3" id="KW-1185">Reference proteome</keyword>
<dbReference type="PROSITE" id="PS50168">
    <property type="entry name" value="DED"/>
    <property type="match status" value="1"/>
</dbReference>
<protein>
    <submittedName>
        <fullName evidence="4">Uncharacterized protein LOC102801221</fullName>
    </submittedName>
</protein>
<evidence type="ECO:0000256" key="1">
    <source>
        <dbReference type="SAM" id="MobiDB-lite"/>
    </source>
</evidence>
<sequence>MRGLAEKVRTFPALDTVTNSDEPGPSSSFSELMNYAEIDESRFIRLLCDIHSELEMDHFKTIKSRCIDVIPYDILEKKNGAFDVFYELSKRLVISPRNTSFLEDLLSYVGKQNLVTLIERFHRGRTPVSVSTGGGKKQRVDPYDSTP</sequence>
<dbReference type="Gene3D" id="1.10.533.10">
    <property type="entry name" value="Death Domain, Fas"/>
    <property type="match status" value="1"/>
</dbReference>
<accession>A0ABM0MTW2</accession>
<evidence type="ECO:0000313" key="3">
    <source>
        <dbReference type="Proteomes" id="UP000694865"/>
    </source>
</evidence>
<dbReference type="Proteomes" id="UP000694865">
    <property type="component" value="Unplaced"/>
</dbReference>